<dbReference type="InterPro" id="IPR020846">
    <property type="entry name" value="MFS_dom"/>
</dbReference>
<feature type="transmembrane region" description="Helical" evidence="2">
    <location>
        <begin position="339"/>
        <end position="357"/>
    </location>
</feature>
<dbReference type="EMBL" id="VSWD01000012">
    <property type="protein sequence ID" value="KAK3086878.1"/>
    <property type="molecule type" value="Genomic_DNA"/>
</dbReference>
<sequence>MLSMGIVKSFGILYKELLDMYGQGAGVTAFIGSIASFVQAFGGGFCIALGFFFSVFATKLELMFITYSLISGLGFGLIFVPCSTLINFYFEKRRALANGIVVSASGFGALIYPYLYRFLFDEFEFSGAMLLLSGILLNCCVAAALCRQPKQLSTMKKNEDQSVCAFLKKVFTFRWELFKNKSFFIINVAFAVTLLGYGANYYILPAHVVHLGYSRYDAALCMTILGITESIARIIMGWLTDLKLLQPKCIYAGSMLIGGIGAIVFPLTSSFSLVCAYAVLVGIFPATFYTLIPIILVDILSLDLLPAAYGLVNMSMALVFIIGQPALGYLNDLTGTWNASFYAAGSILMFAGIVTFLEGQFHNKQKNLESTQTEKDISCTEQKLIASDLIENQENSEMAMPSTVTDRK</sequence>
<dbReference type="InterPro" id="IPR036259">
    <property type="entry name" value="MFS_trans_sf"/>
</dbReference>
<dbReference type="AlphaFoldDB" id="A0AA89BLE9"/>
<feature type="transmembrane region" description="Helical" evidence="2">
    <location>
        <begin position="248"/>
        <end position="265"/>
    </location>
</feature>
<dbReference type="InterPro" id="IPR050327">
    <property type="entry name" value="Proton-linked_MCT"/>
</dbReference>
<dbReference type="CDD" id="cd17352">
    <property type="entry name" value="MFS_MCT_SLC16"/>
    <property type="match status" value="1"/>
</dbReference>
<feature type="transmembrane region" description="Helical" evidence="2">
    <location>
        <begin position="216"/>
        <end position="236"/>
    </location>
</feature>
<feature type="transmembrane region" description="Helical" evidence="2">
    <location>
        <begin position="304"/>
        <end position="327"/>
    </location>
</feature>
<feature type="transmembrane region" description="Helical" evidence="2">
    <location>
        <begin position="271"/>
        <end position="292"/>
    </location>
</feature>
<dbReference type="InterPro" id="IPR011701">
    <property type="entry name" value="MFS"/>
</dbReference>
<feature type="transmembrane region" description="Helical" evidence="2">
    <location>
        <begin position="95"/>
        <end position="115"/>
    </location>
</feature>
<organism evidence="4 5">
    <name type="scientific">Pinctada imbricata</name>
    <name type="common">Atlantic pearl-oyster</name>
    <name type="synonym">Pinctada martensii</name>
    <dbReference type="NCBI Taxonomy" id="66713"/>
    <lineage>
        <taxon>Eukaryota</taxon>
        <taxon>Metazoa</taxon>
        <taxon>Spiralia</taxon>
        <taxon>Lophotrochozoa</taxon>
        <taxon>Mollusca</taxon>
        <taxon>Bivalvia</taxon>
        <taxon>Autobranchia</taxon>
        <taxon>Pteriomorphia</taxon>
        <taxon>Pterioida</taxon>
        <taxon>Pterioidea</taxon>
        <taxon>Pteriidae</taxon>
        <taxon>Pinctada</taxon>
    </lineage>
</organism>
<evidence type="ECO:0000259" key="3">
    <source>
        <dbReference type="PROSITE" id="PS50850"/>
    </source>
</evidence>
<feature type="domain" description="Major facilitator superfamily (MFS) profile" evidence="3">
    <location>
        <begin position="182"/>
        <end position="408"/>
    </location>
</feature>
<protein>
    <recommendedName>
        <fullName evidence="3">Major facilitator superfamily (MFS) profile domain-containing protein</fullName>
    </recommendedName>
</protein>
<dbReference type="PROSITE" id="PS50850">
    <property type="entry name" value="MFS"/>
    <property type="match status" value="1"/>
</dbReference>
<evidence type="ECO:0000256" key="2">
    <source>
        <dbReference type="SAM" id="Phobius"/>
    </source>
</evidence>
<feature type="transmembrane region" description="Helical" evidence="2">
    <location>
        <begin position="183"/>
        <end position="204"/>
    </location>
</feature>
<evidence type="ECO:0000313" key="4">
    <source>
        <dbReference type="EMBL" id="KAK3086878.1"/>
    </source>
</evidence>
<proteinExistence type="predicted"/>
<dbReference type="PANTHER" id="PTHR11360">
    <property type="entry name" value="MONOCARBOXYLATE TRANSPORTER"/>
    <property type="match status" value="1"/>
</dbReference>
<dbReference type="PANTHER" id="PTHR11360:SF306">
    <property type="entry name" value="RE01051P"/>
    <property type="match status" value="1"/>
</dbReference>
<name>A0AA89BLE9_PINIB</name>
<dbReference type="Gene3D" id="1.20.1250.20">
    <property type="entry name" value="MFS general substrate transporter like domains"/>
    <property type="match status" value="2"/>
</dbReference>
<feature type="transmembrane region" description="Helical" evidence="2">
    <location>
        <begin position="64"/>
        <end position="88"/>
    </location>
</feature>
<evidence type="ECO:0000256" key="1">
    <source>
        <dbReference type="ARBA" id="ARBA00004141"/>
    </source>
</evidence>
<dbReference type="Pfam" id="PF07690">
    <property type="entry name" value="MFS_1"/>
    <property type="match status" value="1"/>
</dbReference>
<accession>A0AA89BLE9</accession>
<dbReference type="GO" id="GO:0008028">
    <property type="term" value="F:monocarboxylic acid transmembrane transporter activity"/>
    <property type="evidence" value="ECO:0007669"/>
    <property type="project" value="TreeGrafter"/>
</dbReference>
<gene>
    <name evidence="4" type="ORF">FSP39_024818</name>
</gene>
<dbReference type="SUPFAM" id="SSF103473">
    <property type="entry name" value="MFS general substrate transporter"/>
    <property type="match status" value="1"/>
</dbReference>
<keyword evidence="2" id="KW-1133">Transmembrane helix</keyword>
<feature type="transmembrane region" description="Helical" evidence="2">
    <location>
        <begin position="127"/>
        <end position="146"/>
    </location>
</feature>
<keyword evidence="5" id="KW-1185">Reference proteome</keyword>
<dbReference type="Proteomes" id="UP001186944">
    <property type="component" value="Unassembled WGS sequence"/>
</dbReference>
<reference evidence="4" key="1">
    <citation type="submission" date="2019-08" db="EMBL/GenBank/DDBJ databases">
        <title>The improved chromosome-level genome for the pearl oyster Pinctada fucata martensii using PacBio sequencing and Hi-C.</title>
        <authorList>
            <person name="Zheng Z."/>
        </authorList>
    </citation>
    <scope>NUCLEOTIDE SEQUENCE</scope>
    <source>
        <strain evidence="4">ZZ-2019</strain>
        <tissue evidence="4">Adductor muscle</tissue>
    </source>
</reference>
<evidence type="ECO:0000313" key="5">
    <source>
        <dbReference type="Proteomes" id="UP001186944"/>
    </source>
</evidence>
<feature type="transmembrane region" description="Helical" evidence="2">
    <location>
        <begin position="21"/>
        <end position="52"/>
    </location>
</feature>
<keyword evidence="2" id="KW-0812">Transmembrane</keyword>
<keyword evidence="2" id="KW-0472">Membrane</keyword>
<comment type="subcellular location">
    <subcellularLocation>
        <location evidence="1">Membrane</location>
        <topology evidence="1">Multi-pass membrane protein</topology>
    </subcellularLocation>
</comment>
<comment type="caution">
    <text evidence="4">The sequence shown here is derived from an EMBL/GenBank/DDBJ whole genome shotgun (WGS) entry which is preliminary data.</text>
</comment>
<dbReference type="GO" id="GO:0016020">
    <property type="term" value="C:membrane"/>
    <property type="evidence" value="ECO:0007669"/>
    <property type="project" value="UniProtKB-SubCell"/>
</dbReference>